<name>A0A5B7GIF5_PORTR</name>
<reference evidence="1 2" key="1">
    <citation type="submission" date="2019-05" db="EMBL/GenBank/DDBJ databases">
        <title>Another draft genome of Portunus trituberculatus and its Hox gene families provides insights of decapod evolution.</title>
        <authorList>
            <person name="Jeong J.-H."/>
            <person name="Song I."/>
            <person name="Kim S."/>
            <person name="Choi T."/>
            <person name="Kim D."/>
            <person name="Ryu S."/>
            <person name="Kim W."/>
        </authorList>
    </citation>
    <scope>NUCLEOTIDE SEQUENCE [LARGE SCALE GENOMIC DNA]</scope>
    <source>
        <tissue evidence="1">Muscle</tissue>
    </source>
</reference>
<comment type="caution">
    <text evidence="1">The sequence shown here is derived from an EMBL/GenBank/DDBJ whole genome shotgun (WGS) entry which is preliminary data.</text>
</comment>
<evidence type="ECO:0000313" key="2">
    <source>
        <dbReference type="Proteomes" id="UP000324222"/>
    </source>
</evidence>
<organism evidence="1 2">
    <name type="scientific">Portunus trituberculatus</name>
    <name type="common">Swimming crab</name>
    <name type="synonym">Neptunus trituberculatus</name>
    <dbReference type="NCBI Taxonomy" id="210409"/>
    <lineage>
        <taxon>Eukaryota</taxon>
        <taxon>Metazoa</taxon>
        <taxon>Ecdysozoa</taxon>
        <taxon>Arthropoda</taxon>
        <taxon>Crustacea</taxon>
        <taxon>Multicrustacea</taxon>
        <taxon>Malacostraca</taxon>
        <taxon>Eumalacostraca</taxon>
        <taxon>Eucarida</taxon>
        <taxon>Decapoda</taxon>
        <taxon>Pleocyemata</taxon>
        <taxon>Brachyura</taxon>
        <taxon>Eubrachyura</taxon>
        <taxon>Portunoidea</taxon>
        <taxon>Portunidae</taxon>
        <taxon>Portuninae</taxon>
        <taxon>Portunus</taxon>
    </lineage>
</organism>
<keyword evidence="2" id="KW-1185">Reference proteome</keyword>
<dbReference type="AlphaFoldDB" id="A0A5B7GIF5"/>
<dbReference type="EMBL" id="VSRR010014606">
    <property type="protein sequence ID" value="MPC57223.1"/>
    <property type="molecule type" value="Genomic_DNA"/>
</dbReference>
<proteinExistence type="predicted"/>
<dbReference type="Proteomes" id="UP000324222">
    <property type="component" value="Unassembled WGS sequence"/>
</dbReference>
<sequence length="60" mass="6615">MSVIVVVIDSVVCDGSKWRVASGVAAHFTCNWRRPLASPVFKPFAAAPSRKHYSQRASLR</sequence>
<accession>A0A5B7GIF5</accession>
<gene>
    <name evidence="1" type="ORF">E2C01_051199</name>
</gene>
<protein>
    <submittedName>
        <fullName evidence="1">Uncharacterized protein</fullName>
    </submittedName>
</protein>
<evidence type="ECO:0000313" key="1">
    <source>
        <dbReference type="EMBL" id="MPC57223.1"/>
    </source>
</evidence>